<feature type="transmembrane region" description="Helical" evidence="1">
    <location>
        <begin position="21"/>
        <end position="39"/>
    </location>
</feature>
<proteinExistence type="predicted"/>
<dbReference type="AlphaFoldDB" id="V6SQ92"/>
<reference evidence="2 3" key="1">
    <citation type="submission" date="2013-08" db="EMBL/GenBank/DDBJ databases">
        <title>Flavobacterium limnosediminis JC2902 genome sequencing.</title>
        <authorList>
            <person name="Lee K."/>
            <person name="Yi H."/>
            <person name="Park S."/>
            <person name="Chun J."/>
        </authorList>
    </citation>
    <scope>NUCLEOTIDE SEQUENCE [LARGE SCALE GENOMIC DNA]</scope>
    <source>
        <strain evidence="2 3">JC2902</strain>
    </source>
</reference>
<dbReference type="EMBL" id="AVGG01000007">
    <property type="protein sequence ID" value="ESU28382.1"/>
    <property type="molecule type" value="Genomic_DNA"/>
</dbReference>
<keyword evidence="1" id="KW-1133">Transmembrane helix</keyword>
<protein>
    <submittedName>
        <fullName evidence="2">Uncharacterized protein</fullName>
    </submittedName>
</protein>
<dbReference type="STRING" id="1341181.FLJC2902T_17350"/>
<organism evidence="2 3">
    <name type="scientific">Flavobacterium limnosediminis JC2902</name>
    <dbReference type="NCBI Taxonomy" id="1341181"/>
    <lineage>
        <taxon>Bacteria</taxon>
        <taxon>Pseudomonadati</taxon>
        <taxon>Bacteroidota</taxon>
        <taxon>Flavobacteriia</taxon>
        <taxon>Flavobacteriales</taxon>
        <taxon>Flavobacteriaceae</taxon>
        <taxon>Flavobacterium</taxon>
    </lineage>
</organism>
<evidence type="ECO:0000313" key="2">
    <source>
        <dbReference type="EMBL" id="ESU28382.1"/>
    </source>
</evidence>
<evidence type="ECO:0000313" key="3">
    <source>
        <dbReference type="Proteomes" id="UP000018004"/>
    </source>
</evidence>
<sequence>MVLKKNSIIATIIIVTTNMKMYAFINFFIWWVLNGYFLIP</sequence>
<comment type="caution">
    <text evidence="2">The sequence shown here is derived from an EMBL/GenBank/DDBJ whole genome shotgun (WGS) entry which is preliminary data.</text>
</comment>
<name>V6SQ92_9FLAO</name>
<accession>V6SQ92</accession>
<keyword evidence="1" id="KW-0812">Transmembrane</keyword>
<keyword evidence="3" id="KW-1185">Reference proteome</keyword>
<dbReference type="Proteomes" id="UP000018004">
    <property type="component" value="Unassembled WGS sequence"/>
</dbReference>
<gene>
    <name evidence="2" type="ORF">FLJC2902T_17350</name>
</gene>
<evidence type="ECO:0000256" key="1">
    <source>
        <dbReference type="SAM" id="Phobius"/>
    </source>
</evidence>
<keyword evidence="1" id="KW-0472">Membrane</keyword>